<dbReference type="PROSITE" id="PS00464">
    <property type="entry name" value="RIBOSOMAL_L22"/>
    <property type="match status" value="1"/>
</dbReference>
<protein>
    <recommendedName>
        <fullName evidence="6 7">Large ribosomal subunit protein uL22</fullName>
    </recommendedName>
</protein>
<evidence type="ECO:0000256" key="3">
    <source>
        <dbReference type="ARBA" id="ARBA00022884"/>
    </source>
</evidence>
<dbReference type="Pfam" id="PF00237">
    <property type="entry name" value="Ribosomal_L22"/>
    <property type="match status" value="1"/>
</dbReference>
<keyword evidence="3 7" id="KW-0694">RNA-binding</keyword>
<keyword evidence="12" id="KW-1185">Reference proteome</keyword>
<evidence type="ECO:0000256" key="2">
    <source>
        <dbReference type="ARBA" id="ARBA00022730"/>
    </source>
</evidence>
<dbReference type="InterPro" id="IPR047867">
    <property type="entry name" value="Ribosomal_uL22_bac/org-type"/>
</dbReference>
<dbReference type="PANTHER" id="PTHR13501:SF8">
    <property type="entry name" value="LARGE RIBOSOMAL SUBUNIT PROTEIN UL22M"/>
    <property type="match status" value="1"/>
</dbReference>
<dbReference type="STRING" id="1318743.PU02_0865"/>
<dbReference type="EMBL" id="CP010401">
    <property type="protein sequence ID" value="ALE03679.1"/>
    <property type="molecule type" value="Genomic_DNA"/>
</dbReference>
<organism evidence="11 12">
    <name type="scientific">Bartonella ancashensis</name>
    <dbReference type="NCBI Taxonomy" id="1318743"/>
    <lineage>
        <taxon>Bacteria</taxon>
        <taxon>Pseudomonadati</taxon>
        <taxon>Pseudomonadota</taxon>
        <taxon>Alphaproteobacteria</taxon>
        <taxon>Hyphomicrobiales</taxon>
        <taxon>Bartonellaceae</taxon>
        <taxon>Bartonella</taxon>
    </lineage>
</organism>
<evidence type="ECO:0000256" key="9">
    <source>
        <dbReference type="RuleBase" id="RU004006"/>
    </source>
</evidence>
<keyword evidence="5 7" id="KW-0687">Ribonucleoprotein</keyword>
<dbReference type="GO" id="GO:0019843">
    <property type="term" value="F:rRNA binding"/>
    <property type="evidence" value="ECO:0007669"/>
    <property type="project" value="UniProtKB-UniRule"/>
</dbReference>
<evidence type="ECO:0000313" key="12">
    <source>
        <dbReference type="Proteomes" id="UP000057213"/>
    </source>
</evidence>
<dbReference type="GO" id="GO:0003735">
    <property type="term" value="F:structural constituent of ribosome"/>
    <property type="evidence" value="ECO:0007669"/>
    <property type="project" value="InterPro"/>
</dbReference>
<dbReference type="GO" id="GO:0006412">
    <property type="term" value="P:translation"/>
    <property type="evidence" value="ECO:0007669"/>
    <property type="project" value="UniProtKB-UniRule"/>
</dbReference>
<keyword evidence="2 7" id="KW-0699">rRNA-binding</keyword>
<evidence type="ECO:0000256" key="5">
    <source>
        <dbReference type="ARBA" id="ARBA00023274"/>
    </source>
</evidence>
<dbReference type="CDD" id="cd00336">
    <property type="entry name" value="Ribosomal_L22"/>
    <property type="match status" value="1"/>
</dbReference>
<comment type="function">
    <text evidence="7">The globular domain of the protein is located near the polypeptide exit tunnel on the outside of the subunit, while an extended beta-hairpin is found that lines the wall of the exit tunnel in the center of the 70S ribosome.</text>
</comment>
<dbReference type="RefSeq" id="WP_053944187.1">
    <property type="nucleotide sequence ID" value="NZ_CP010401.1"/>
</dbReference>
<keyword evidence="4 7" id="KW-0689">Ribosomal protein</keyword>
<name>A0A0M4M679_9HYPH</name>
<gene>
    <name evidence="7" type="primary">rplV</name>
    <name evidence="11" type="ORF">PU02_0865</name>
</gene>
<dbReference type="HAMAP" id="MF_01331_B">
    <property type="entry name" value="Ribosomal_uL22_B"/>
    <property type="match status" value="1"/>
</dbReference>
<proteinExistence type="inferred from homology"/>
<evidence type="ECO:0000313" key="11">
    <source>
        <dbReference type="EMBL" id="ALE03679.1"/>
    </source>
</evidence>
<dbReference type="AlphaFoldDB" id="A0A0M4M679"/>
<dbReference type="InterPro" id="IPR018260">
    <property type="entry name" value="Ribosomal_uL22_CS"/>
</dbReference>
<evidence type="ECO:0000256" key="6">
    <source>
        <dbReference type="ARBA" id="ARBA00035207"/>
    </source>
</evidence>
<evidence type="ECO:0000256" key="7">
    <source>
        <dbReference type="HAMAP-Rule" id="MF_01331"/>
    </source>
</evidence>
<dbReference type="Gene3D" id="3.90.470.10">
    <property type="entry name" value="Ribosomal protein L22/L17"/>
    <property type="match status" value="1"/>
</dbReference>
<dbReference type="InterPro" id="IPR036394">
    <property type="entry name" value="Ribosomal_uL22_sf"/>
</dbReference>
<dbReference type="GO" id="GO:0022625">
    <property type="term" value="C:cytosolic large ribosomal subunit"/>
    <property type="evidence" value="ECO:0007669"/>
    <property type="project" value="TreeGrafter"/>
</dbReference>
<dbReference type="NCBIfam" id="TIGR01044">
    <property type="entry name" value="rplV_bact"/>
    <property type="match status" value="1"/>
</dbReference>
<comment type="subunit">
    <text evidence="7 9">Part of the 50S ribosomal subunit.</text>
</comment>
<dbReference type="KEGG" id="banc:PU02_0865"/>
<dbReference type="SUPFAM" id="SSF54843">
    <property type="entry name" value="Ribosomal protein L22"/>
    <property type="match status" value="1"/>
</dbReference>
<evidence type="ECO:0000256" key="1">
    <source>
        <dbReference type="ARBA" id="ARBA00009451"/>
    </source>
</evidence>
<dbReference type="PANTHER" id="PTHR13501">
    <property type="entry name" value="CHLOROPLAST 50S RIBOSOMAL PROTEIN L22-RELATED"/>
    <property type="match status" value="1"/>
</dbReference>
<dbReference type="InterPro" id="IPR005727">
    <property type="entry name" value="Ribosomal_uL22_bac/chlpt-type"/>
</dbReference>
<evidence type="ECO:0000256" key="4">
    <source>
        <dbReference type="ARBA" id="ARBA00022980"/>
    </source>
</evidence>
<reference evidence="11 12" key="1">
    <citation type="journal article" date="2015" name="Genome Announc.">
        <title>Complete Genome Sequence of Bartonella ancashensis Strain 20.00, Isolated from the Blood of a Patient with Verruga Peruana.</title>
        <authorList>
            <person name="Hang J."/>
            <person name="Mullins K.E."/>
            <person name="Clifford R.J."/>
            <person name="Onmus-Leone F."/>
            <person name="Yang Y."/>
            <person name="Jiang J."/>
            <person name="Leguia M."/>
            <person name="Kasper M.R."/>
            <person name="Maguina C."/>
            <person name="Lesho E.P."/>
            <person name="Jarman R.G."/>
            <person name="Richards A.L."/>
            <person name="Blazes D."/>
        </authorList>
    </citation>
    <scope>NUCLEOTIDE SEQUENCE [LARGE SCALE GENOMIC DNA]</scope>
    <source>
        <strain evidence="11 12">20.00</strain>
    </source>
</reference>
<dbReference type="Proteomes" id="UP000057213">
    <property type="component" value="Chromosome"/>
</dbReference>
<evidence type="ECO:0000256" key="10">
    <source>
        <dbReference type="RuleBase" id="RU004008"/>
    </source>
</evidence>
<comment type="similarity">
    <text evidence="1 7 8">Belongs to the universal ribosomal protein uL22 family.</text>
</comment>
<dbReference type="PATRIC" id="fig|1318743.3.peg.878"/>
<sequence>MGKAKLLRQLKDNEAKAVTRTIRVSPQKLNLVAAMIRGKKVSVALADLTFSRKRIAQTVRKTLESAIANAENNHDLDIDLLVVAEAYIGRSVVMKRFHVRGRGRSSRVEHPFSHLTIVVREVTERGKAA</sequence>
<dbReference type="OrthoDB" id="9805969at2"/>
<dbReference type="InterPro" id="IPR001063">
    <property type="entry name" value="Ribosomal_uL22"/>
</dbReference>
<comment type="function">
    <text evidence="7 10">This protein binds specifically to 23S rRNA; its binding is stimulated by other ribosomal proteins, e.g., L4, L17, and L20. It is important during the early stages of 50S assembly. It makes multiple contacts with different domains of the 23S rRNA in the assembled 50S subunit and ribosome.</text>
</comment>
<accession>A0A0M4M679</accession>
<evidence type="ECO:0000256" key="8">
    <source>
        <dbReference type="RuleBase" id="RU004005"/>
    </source>
</evidence>